<dbReference type="KEGG" id="pbk:Back11_57990"/>
<organism evidence="1 2">
    <name type="scientific">Paenibacillus baekrokdamisoli</name>
    <dbReference type="NCBI Taxonomy" id="1712516"/>
    <lineage>
        <taxon>Bacteria</taxon>
        <taxon>Bacillati</taxon>
        <taxon>Bacillota</taxon>
        <taxon>Bacilli</taxon>
        <taxon>Bacillales</taxon>
        <taxon>Paenibacillaceae</taxon>
        <taxon>Paenibacillus</taxon>
    </lineage>
</organism>
<protein>
    <submittedName>
        <fullName evidence="1">Uncharacterized protein</fullName>
    </submittedName>
</protein>
<reference evidence="1 2" key="1">
    <citation type="submission" date="2018-11" db="EMBL/GenBank/DDBJ databases">
        <title>Complete genome sequence of Paenibacillus baekrokdamisoli strain KCTC 33723.</title>
        <authorList>
            <person name="Kang S.W."/>
            <person name="Lee K.C."/>
            <person name="Kim K.K."/>
            <person name="Kim J.S."/>
            <person name="Kim D.S."/>
            <person name="Ko S.H."/>
            <person name="Yang S.H."/>
            <person name="Lee J.S."/>
        </authorList>
    </citation>
    <scope>NUCLEOTIDE SEQUENCE [LARGE SCALE GENOMIC DNA]</scope>
    <source>
        <strain evidence="1 2">KCTC 33723</strain>
    </source>
</reference>
<keyword evidence="2" id="KW-1185">Reference proteome</keyword>
<dbReference type="EMBL" id="AP019308">
    <property type="protein sequence ID" value="BBH24454.1"/>
    <property type="molecule type" value="Genomic_DNA"/>
</dbReference>
<sequence length="205" mass="24596">MSEFTSGNITLNDYRSVVEQSNPTFIKELNEKWLVFFTNETYVNNDYPTDIIDLTNQIPILYFYNFEDHGWGYSVIFKSHVQASFYFSYELEHNALCDLTQERYPDEDPIEFLYMNSESDNLKAELLSSEEYKELLKKQFDNCNFECLNLFNINEEQIRKLESKINYESLMENQNPHELVELYKDILNLNEMSWIRSDRIDNLED</sequence>
<evidence type="ECO:0000313" key="2">
    <source>
        <dbReference type="Proteomes" id="UP000275368"/>
    </source>
</evidence>
<accession>A0A3G9JNL6</accession>
<dbReference type="Proteomes" id="UP000275368">
    <property type="component" value="Chromosome"/>
</dbReference>
<evidence type="ECO:0000313" key="1">
    <source>
        <dbReference type="EMBL" id="BBH24454.1"/>
    </source>
</evidence>
<proteinExistence type="predicted"/>
<dbReference type="AlphaFoldDB" id="A0A3G9JNL6"/>
<gene>
    <name evidence="1" type="ORF">Back11_57990</name>
</gene>
<dbReference type="RefSeq" id="WP_125664671.1">
    <property type="nucleotide sequence ID" value="NZ_AP019308.1"/>
</dbReference>
<dbReference type="OrthoDB" id="2584627at2"/>
<name>A0A3G9JNL6_9BACL</name>